<evidence type="ECO:0000259" key="2">
    <source>
        <dbReference type="Pfam" id="PF20432"/>
    </source>
</evidence>
<dbReference type="RefSeq" id="WP_103223240.1">
    <property type="nucleotide sequence ID" value="NZ_PPCN01000006.1"/>
</dbReference>
<reference evidence="3 4" key="1">
    <citation type="submission" date="2018-01" db="EMBL/GenBank/DDBJ databases">
        <title>Genomic Encyclopedia of Archaeal and Bacterial Type Strains, Phase II (KMG-II): from individual species to whole genera.</title>
        <authorList>
            <person name="Goeker M."/>
        </authorList>
    </citation>
    <scope>NUCLEOTIDE SEQUENCE [LARGE SCALE GENOMIC DNA]</scope>
    <source>
        <strain evidence="3 4">DSM 17023</strain>
    </source>
</reference>
<dbReference type="NCBIfam" id="TIGR02293">
    <property type="entry name" value="TAS_TIGR02293"/>
    <property type="match status" value="1"/>
</dbReference>
<sequence>MEAVQVESDVGRAVGLLGGEKAIHARVRNAMDAHEVLLKGLPADALLHLVSAVTFLERGDALKKAIGLSLRTLQRHKAKSAPRLLSVEQSNRAWRFAEIFAHAIDVMGGEEAAEIWMNKPAIGLSNRKPVDLLATSAGVEAVEEYLTRLEYGVYA</sequence>
<accession>A0A2S3USS0</accession>
<feature type="domain" description="Antitoxin Xre-like helix-turn-helix" evidence="2">
    <location>
        <begin position="32"/>
        <end position="97"/>
    </location>
</feature>
<gene>
    <name evidence="3" type="ORF">CLV41_106133</name>
</gene>
<dbReference type="GO" id="GO:0003677">
    <property type="term" value="F:DNA binding"/>
    <property type="evidence" value="ECO:0007669"/>
    <property type="project" value="InterPro"/>
</dbReference>
<feature type="domain" description="Antitoxin Xre/MbcA/ParS-like toxin-binding" evidence="1">
    <location>
        <begin position="103"/>
        <end position="152"/>
    </location>
</feature>
<dbReference type="Pfam" id="PF20432">
    <property type="entry name" value="Xre-like-HTH"/>
    <property type="match status" value="1"/>
</dbReference>
<proteinExistence type="predicted"/>
<evidence type="ECO:0000259" key="1">
    <source>
        <dbReference type="Pfam" id="PF09722"/>
    </source>
</evidence>
<dbReference type="InterPro" id="IPR011979">
    <property type="entry name" value="Antitox_Xre"/>
</dbReference>
<dbReference type="OrthoDB" id="5918037at2"/>
<evidence type="ECO:0000313" key="4">
    <source>
        <dbReference type="Proteomes" id="UP000236959"/>
    </source>
</evidence>
<organism evidence="3 4">
    <name type="scientific">Roseibium marinum</name>
    <dbReference type="NCBI Taxonomy" id="281252"/>
    <lineage>
        <taxon>Bacteria</taxon>
        <taxon>Pseudomonadati</taxon>
        <taxon>Pseudomonadota</taxon>
        <taxon>Alphaproteobacteria</taxon>
        <taxon>Hyphomicrobiales</taxon>
        <taxon>Stappiaceae</taxon>
        <taxon>Roseibium</taxon>
    </lineage>
</organism>
<dbReference type="AlphaFoldDB" id="A0A2S3USS0"/>
<dbReference type="InterPro" id="IPR024467">
    <property type="entry name" value="Xre/MbcA/ParS-like_toxin-bd"/>
</dbReference>
<dbReference type="Pfam" id="PF09722">
    <property type="entry name" value="Xre_MbcA_ParS_C"/>
    <property type="match status" value="1"/>
</dbReference>
<dbReference type="Proteomes" id="UP000236959">
    <property type="component" value="Unassembled WGS sequence"/>
</dbReference>
<evidence type="ECO:0000313" key="3">
    <source>
        <dbReference type="EMBL" id="POF30519.1"/>
    </source>
</evidence>
<keyword evidence="4" id="KW-1185">Reference proteome</keyword>
<protein>
    <submittedName>
        <fullName evidence="3">Putative toxin-antitoxin system antitoxin component (TIGR02293 family)</fullName>
    </submittedName>
</protein>
<comment type="caution">
    <text evidence="3">The sequence shown here is derived from an EMBL/GenBank/DDBJ whole genome shotgun (WGS) entry which is preliminary data.</text>
</comment>
<name>A0A2S3USS0_9HYPH</name>
<dbReference type="EMBL" id="PPCN01000006">
    <property type="protein sequence ID" value="POF30519.1"/>
    <property type="molecule type" value="Genomic_DNA"/>
</dbReference>
<dbReference type="InterPro" id="IPR046847">
    <property type="entry name" value="Xre-like_HTH"/>
</dbReference>